<reference evidence="1" key="1">
    <citation type="submission" date="2018-05" db="EMBL/GenBank/DDBJ databases">
        <authorList>
            <person name="Lanie J.A."/>
            <person name="Ng W.-L."/>
            <person name="Kazmierczak K.M."/>
            <person name="Andrzejewski T.M."/>
            <person name="Davidsen T.M."/>
            <person name="Wayne K.J."/>
            <person name="Tettelin H."/>
            <person name="Glass J.I."/>
            <person name="Rusch D."/>
            <person name="Podicherti R."/>
            <person name="Tsui H.-C.T."/>
            <person name="Winkler M.E."/>
        </authorList>
    </citation>
    <scope>NUCLEOTIDE SEQUENCE</scope>
</reference>
<organism evidence="1">
    <name type="scientific">marine metagenome</name>
    <dbReference type="NCBI Taxonomy" id="408172"/>
    <lineage>
        <taxon>unclassified sequences</taxon>
        <taxon>metagenomes</taxon>
        <taxon>ecological metagenomes</taxon>
    </lineage>
</organism>
<sequence length="29" mass="3373">MDRFLDSVEDTRQIQIINATNGFAVQIYN</sequence>
<dbReference type="AlphaFoldDB" id="A0A382SXI5"/>
<evidence type="ECO:0000313" key="1">
    <source>
        <dbReference type="EMBL" id="SVD14639.1"/>
    </source>
</evidence>
<dbReference type="EMBL" id="UINC01132366">
    <property type="protein sequence ID" value="SVD14639.1"/>
    <property type="molecule type" value="Genomic_DNA"/>
</dbReference>
<gene>
    <name evidence="1" type="ORF">METZ01_LOCUS367493</name>
</gene>
<name>A0A382SXI5_9ZZZZ</name>
<protein>
    <submittedName>
        <fullName evidence="1">Uncharacterized protein</fullName>
    </submittedName>
</protein>
<proteinExistence type="predicted"/>
<accession>A0A382SXI5</accession>